<protein>
    <submittedName>
        <fullName evidence="1">Glycosyltransferase family 4 protein</fullName>
    </submittedName>
</protein>
<gene>
    <name evidence="1" type="ORF">OM076_43420</name>
</gene>
<dbReference type="PANTHER" id="PTHR12526">
    <property type="entry name" value="GLYCOSYLTRANSFERASE"/>
    <property type="match status" value="1"/>
</dbReference>
<dbReference type="AlphaFoldDB" id="A0A9X3S507"/>
<comment type="caution">
    <text evidence="1">The sequence shown here is derived from an EMBL/GenBank/DDBJ whole genome shotgun (WGS) entry which is preliminary data.</text>
</comment>
<dbReference type="RefSeq" id="WP_270046440.1">
    <property type="nucleotide sequence ID" value="NZ_JAPDOD010000092.1"/>
</dbReference>
<dbReference type="CDD" id="cd03801">
    <property type="entry name" value="GT4_PimA-like"/>
    <property type="match status" value="1"/>
</dbReference>
<proteinExistence type="predicted"/>
<reference evidence="1" key="1">
    <citation type="submission" date="2022-10" db="EMBL/GenBank/DDBJ databases">
        <title>The WGS of Solirubrobacter ginsenosidimutans DSM 21036.</title>
        <authorList>
            <person name="Jiang Z."/>
        </authorList>
    </citation>
    <scope>NUCLEOTIDE SEQUENCE</scope>
    <source>
        <strain evidence="1">DSM 21036</strain>
    </source>
</reference>
<evidence type="ECO:0000313" key="2">
    <source>
        <dbReference type="Proteomes" id="UP001149140"/>
    </source>
</evidence>
<evidence type="ECO:0000313" key="1">
    <source>
        <dbReference type="EMBL" id="MDA0167190.1"/>
    </source>
</evidence>
<organism evidence="1 2">
    <name type="scientific">Solirubrobacter ginsenosidimutans</name>
    <dbReference type="NCBI Taxonomy" id="490573"/>
    <lineage>
        <taxon>Bacteria</taxon>
        <taxon>Bacillati</taxon>
        <taxon>Actinomycetota</taxon>
        <taxon>Thermoleophilia</taxon>
        <taxon>Solirubrobacterales</taxon>
        <taxon>Solirubrobacteraceae</taxon>
        <taxon>Solirubrobacter</taxon>
    </lineage>
</organism>
<dbReference type="Gene3D" id="3.40.50.2000">
    <property type="entry name" value="Glycogen Phosphorylase B"/>
    <property type="match status" value="2"/>
</dbReference>
<dbReference type="Proteomes" id="UP001149140">
    <property type="component" value="Unassembled WGS sequence"/>
</dbReference>
<name>A0A9X3S507_9ACTN</name>
<accession>A0A9X3S507</accession>
<dbReference type="Pfam" id="PF13692">
    <property type="entry name" value="Glyco_trans_1_4"/>
    <property type="match status" value="1"/>
</dbReference>
<sequence>MKPVLFVTNHAPAFRIPAFKALHERENVVFALIGGDVRHGGGGTRSELPFPAVFPEERTVARMAASGRYRAVVAGLSGKVALPAAYAGARAGRVPFVLWATIWRHPRTPAHTLSYIPLRHIYRHADAIATYGPHVSAYVNTKHPHGEVFAAPQSVDVEFWTAKAQPERHGAFQILYAGRLEREKGVDVLARAWDGHGTLVLAGEGPLEVPGALRRGKCEAADLRNLYAGSDVVVVPSVPTRDFLEPWGLVVNEAFHQGVPVIATDAVGAAAGGLVRHERTGLVVPAGDAEALRGALRRLQDDPALRAQLGAAGRDAAAEYTPAAWAEGMSQALISAEKAC</sequence>
<keyword evidence="2" id="KW-1185">Reference proteome</keyword>
<dbReference type="GO" id="GO:0016757">
    <property type="term" value="F:glycosyltransferase activity"/>
    <property type="evidence" value="ECO:0007669"/>
    <property type="project" value="TreeGrafter"/>
</dbReference>
<dbReference type="PANTHER" id="PTHR12526:SF635">
    <property type="entry name" value="GLYCOSYL TRANSFERASE GROUP 1"/>
    <property type="match status" value="1"/>
</dbReference>
<dbReference type="SUPFAM" id="SSF53756">
    <property type="entry name" value="UDP-Glycosyltransferase/glycogen phosphorylase"/>
    <property type="match status" value="1"/>
</dbReference>
<dbReference type="EMBL" id="JAPDOD010000092">
    <property type="protein sequence ID" value="MDA0167190.1"/>
    <property type="molecule type" value="Genomic_DNA"/>
</dbReference>